<evidence type="ECO:0000313" key="10">
    <source>
        <dbReference type="EMBL" id="KAJ6221722.1"/>
    </source>
</evidence>
<evidence type="ECO:0000259" key="9">
    <source>
        <dbReference type="PROSITE" id="PS50157"/>
    </source>
</evidence>
<feature type="domain" description="C2H2-type" evidence="9">
    <location>
        <begin position="191"/>
        <end position="218"/>
    </location>
</feature>
<evidence type="ECO:0000256" key="2">
    <source>
        <dbReference type="ARBA" id="ARBA00022723"/>
    </source>
</evidence>
<dbReference type="GO" id="GO:0008270">
    <property type="term" value="F:zinc ion binding"/>
    <property type="evidence" value="ECO:0007669"/>
    <property type="project" value="UniProtKB-KW"/>
</dbReference>
<keyword evidence="4 7" id="KW-0863">Zinc-finger</keyword>
<dbReference type="AlphaFoldDB" id="A0A9Q0M9T0"/>
<sequence length="493" mass="58708">MGRRKSKRNKVVKMEEAYSSEQQNNRRSRRSVHQPDKNLELQKPTKKKTKSIFLKEKLKYCKLIEVAYHEMQIQLDITCDIHMLRDWMKALVELNIDLEIDSSNDKHIIMVKQLIEQHRTPTMNNLTQFTTENVVNSETDSMDSEITSRKQSMRIKTYTPVGIKNDSHTESHLSISKKPEEVTGNKLKRTYQCDKCFKQYTNLHNLKYHIRLRDSDKKVVKMEETYSSEQQNNNRRSRRSVHQPDKNQQNNRYLEVQKSTKKKTESMLRDERLKYCKLIEVAYHEMQIQLDLACDINMLRDWMKALVELNIDLEIDSLNDKHITMVKQLIEYYRSPSMTNLTQFTTKNNVNSETDFMEREITNRKQSGQIKTCTPVCIKTDIPTESHLSNSNEPEEEEEVTGNKFKRTVQCDICFKEFSCETNLWRHNKLRKNNRIINCKQCQKSFCLLSDYKKHNRFYHEKIYTGIGDNNIRIRLFKYPTKGVTSHYEQELI</sequence>
<feature type="region of interest" description="Disordered" evidence="8">
    <location>
        <begin position="223"/>
        <end position="265"/>
    </location>
</feature>
<evidence type="ECO:0000256" key="7">
    <source>
        <dbReference type="PROSITE-ProRule" id="PRU00042"/>
    </source>
</evidence>
<evidence type="ECO:0000256" key="3">
    <source>
        <dbReference type="ARBA" id="ARBA00022737"/>
    </source>
</evidence>
<evidence type="ECO:0000313" key="11">
    <source>
        <dbReference type="Proteomes" id="UP001142055"/>
    </source>
</evidence>
<evidence type="ECO:0000256" key="1">
    <source>
        <dbReference type="ARBA" id="ARBA00004123"/>
    </source>
</evidence>
<evidence type="ECO:0000256" key="6">
    <source>
        <dbReference type="ARBA" id="ARBA00023242"/>
    </source>
</evidence>
<feature type="region of interest" description="Disordered" evidence="8">
    <location>
        <begin position="1"/>
        <end position="44"/>
    </location>
</feature>
<reference evidence="10" key="1">
    <citation type="submission" date="2022-12" db="EMBL/GenBank/DDBJ databases">
        <title>Genome assemblies of Blomia tropicalis.</title>
        <authorList>
            <person name="Cui Y."/>
        </authorList>
    </citation>
    <scope>NUCLEOTIDE SEQUENCE</scope>
    <source>
        <tissue evidence="10">Adult mites</tissue>
    </source>
</reference>
<proteinExistence type="predicted"/>
<dbReference type="GO" id="GO:0005634">
    <property type="term" value="C:nucleus"/>
    <property type="evidence" value="ECO:0007669"/>
    <property type="project" value="UniProtKB-SubCell"/>
</dbReference>
<name>A0A9Q0M9T0_BLOTA</name>
<gene>
    <name evidence="10" type="ORF">RDWZM_000267</name>
</gene>
<accession>A0A9Q0M9T0</accession>
<keyword evidence="11" id="KW-1185">Reference proteome</keyword>
<comment type="caution">
    <text evidence="10">The sequence shown here is derived from an EMBL/GenBank/DDBJ whole genome shotgun (WGS) entry which is preliminary data.</text>
</comment>
<evidence type="ECO:0000256" key="5">
    <source>
        <dbReference type="ARBA" id="ARBA00022833"/>
    </source>
</evidence>
<evidence type="ECO:0000256" key="8">
    <source>
        <dbReference type="SAM" id="MobiDB-lite"/>
    </source>
</evidence>
<dbReference type="PROSITE" id="PS00028">
    <property type="entry name" value="ZINC_FINGER_C2H2_1"/>
    <property type="match status" value="1"/>
</dbReference>
<feature type="compositionally biased region" description="Basic residues" evidence="8">
    <location>
        <begin position="1"/>
        <end position="11"/>
    </location>
</feature>
<dbReference type="EMBL" id="JAPWDV010000001">
    <property type="protein sequence ID" value="KAJ6221722.1"/>
    <property type="molecule type" value="Genomic_DNA"/>
</dbReference>
<feature type="domain" description="C2H2-type" evidence="9">
    <location>
        <begin position="437"/>
        <end position="460"/>
    </location>
</feature>
<organism evidence="10 11">
    <name type="scientific">Blomia tropicalis</name>
    <name type="common">Mite</name>
    <dbReference type="NCBI Taxonomy" id="40697"/>
    <lineage>
        <taxon>Eukaryota</taxon>
        <taxon>Metazoa</taxon>
        <taxon>Ecdysozoa</taxon>
        <taxon>Arthropoda</taxon>
        <taxon>Chelicerata</taxon>
        <taxon>Arachnida</taxon>
        <taxon>Acari</taxon>
        <taxon>Acariformes</taxon>
        <taxon>Sarcoptiformes</taxon>
        <taxon>Astigmata</taxon>
        <taxon>Glycyphagoidea</taxon>
        <taxon>Echimyopodidae</taxon>
        <taxon>Blomia</taxon>
    </lineage>
</organism>
<comment type="subcellular location">
    <subcellularLocation>
        <location evidence="1">Nucleus</location>
    </subcellularLocation>
</comment>
<dbReference type="SUPFAM" id="SSF57667">
    <property type="entry name" value="beta-beta-alpha zinc fingers"/>
    <property type="match status" value="1"/>
</dbReference>
<dbReference type="Pfam" id="PF00096">
    <property type="entry name" value="zf-C2H2"/>
    <property type="match status" value="1"/>
</dbReference>
<dbReference type="PROSITE" id="PS50157">
    <property type="entry name" value="ZINC_FINGER_C2H2_2"/>
    <property type="match status" value="3"/>
</dbReference>
<keyword evidence="6" id="KW-0539">Nucleus</keyword>
<dbReference type="InterPro" id="IPR036236">
    <property type="entry name" value="Znf_C2H2_sf"/>
</dbReference>
<keyword evidence="2" id="KW-0479">Metal-binding</keyword>
<dbReference type="InterPro" id="IPR013087">
    <property type="entry name" value="Znf_C2H2_type"/>
</dbReference>
<protein>
    <recommendedName>
        <fullName evidence="9">C2H2-type domain-containing protein</fullName>
    </recommendedName>
</protein>
<dbReference type="Gene3D" id="3.30.160.60">
    <property type="entry name" value="Classic Zinc Finger"/>
    <property type="match status" value="1"/>
</dbReference>
<keyword evidence="3" id="KW-0677">Repeat</keyword>
<dbReference type="PANTHER" id="PTHR24394:SF29">
    <property type="entry name" value="MYONEURIN"/>
    <property type="match status" value="1"/>
</dbReference>
<dbReference type="PANTHER" id="PTHR24394">
    <property type="entry name" value="ZINC FINGER PROTEIN"/>
    <property type="match status" value="1"/>
</dbReference>
<dbReference type="GO" id="GO:0000981">
    <property type="term" value="F:DNA-binding transcription factor activity, RNA polymerase II-specific"/>
    <property type="evidence" value="ECO:0007669"/>
    <property type="project" value="TreeGrafter"/>
</dbReference>
<dbReference type="SMART" id="SM00355">
    <property type="entry name" value="ZnF_C2H2"/>
    <property type="match status" value="3"/>
</dbReference>
<dbReference type="Proteomes" id="UP001142055">
    <property type="component" value="Chromosome 1"/>
</dbReference>
<evidence type="ECO:0000256" key="4">
    <source>
        <dbReference type="ARBA" id="ARBA00022771"/>
    </source>
</evidence>
<feature type="domain" description="C2H2-type" evidence="9">
    <location>
        <begin position="409"/>
        <end position="436"/>
    </location>
</feature>
<keyword evidence="5" id="KW-0862">Zinc</keyword>